<comment type="caution">
    <text evidence="2">The sequence shown here is derived from an EMBL/GenBank/DDBJ whole genome shotgun (WGS) entry which is preliminary data.</text>
</comment>
<sequence>VRHIYMIHTNYNEKLEQENSIYDIHPSTNAYNGSLPVVSIPNDYSKIKSIDVNDRPNAVESVPFQSKKHSMDHEKDIYFDCVEYRAFDHNIHTLLHYKSVIQLPTTLHPWISELQLSIHRKTSVLCRLLNCFKRSKNYFFTNLIEEFIRVHAGHFSHPIGSRFHVSYANEKWLLILKKMKRKFKFLKISQIYVLLSLQLLAIQRIRILKQEL</sequence>
<gene>
    <name evidence="2" type="ORF">SMN809_LOCUS58009</name>
</gene>
<accession>A0A8S3DNS0</accession>
<evidence type="ECO:0000256" key="1">
    <source>
        <dbReference type="SAM" id="Phobius"/>
    </source>
</evidence>
<dbReference type="AlphaFoldDB" id="A0A8S3DNS0"/>
<protein>
    <submittedName>
        <fullName evidence="2">Uncharacterized protein</fullName>
    </submittedName>
</protein>
<keyword evidence="1" id="KW-0472">Membrane</keyword>
<feature type="transmembrane region" description="Helical" evidence="1">
    <location>
        <begin position="185"/>
        <end position="205"/>
    </location>
</feature>
<proteinExistence type="predicted"/>
<organism evidence="2 3">
    <name type="scientific">Rotaria magnacalcarata</name>
    <dbReference type="NCBI Taxonomy" id="392030"/>
    <lineage>
        <taxon>Eukaryota</taxon>
        <taxon>Metazoa</taxon>
        <taxon>Spiralia</taxon>
        <taxon>Gnathifera</taxon>
        <taxon>Rotifera</taxon>
        <taxon>Eurotatoria</taxon>
        <taxon>Bdelloidea</taxon>
        <taxon>Philodinida</taxon>
        <taxon>Philodinidae</taxon>
        <taxon>Rotaria</taxon>
    </lineage>
</organism>
<reference evidence="2" key="1">
    <citation type="submission" date="2021-02" db="EMBL/GenBank/DDBJ databases">
        <authorList>
            <person name="Nowell W R."/>
        </authorList>
    </citation>
    <scope>NUCLEOTIDE SEQUENCE</scope>
</reference>
<evidence type="ECO:0000313" key="3">
    <source>
        <dbReference type="Proteomes" id="UP000676336"/>
    </source>
</evidence>
<name>A0A8S3DNS0_9BILA</name>
<keyword evidence="1" id="KW-0812">Transmembrane</keyword>
<dbReference type="EMBL" id="CAJOBI010215634">
    <property type="protein sequence ID" value="CAF5028845.1"/>
    <property type="molecule type" value="Genomic_DNA"/>
</dbReference>
<keyword evidence="1" id="KW-1133">Transmembrane helix</keyword>
<feature type="non-terminal residue" evidence="2">
    <location>
        <position position="1"/>
    </location>
</feature>
<evidence type="ECO:0000313" key="2">
    <source>
        <dbReference type="EMBL" id="CAF5028845.1"/>
    </source>
</evidence>
<dbReference type="Proteomes" id="UP000676336">
    <property type="component" value="Unassembled WGS sequence"/>
</dbReference>